<gene>
    <name evidence="1" type="ORF">RRG08_018865</name>
</gene>
<evidence type="ECO:0000313" key="1">
    <source>
        <dbReference type="EMBL" id="KAK3800255.1"/>
    </source>
</evidence>
<protein>
    <submittedName>
        <fullName evidence="1">Uncharacterized protein</fullName>
    </submittedName>
</protein>
<accession>A0AAE1B633</accession>
<keyword evidence="2" id="KW-1185">Reference proteome</keyword>
<reference evidence="1" key="1">
    <citation type="journal article" date="2023" name="G3 (Bethesda)">
        <title>A reference genome for the long-term kleptoplast-retaining sea slug Elysia crispata morphotype clarki.</title>
        <authorList>
            <person name="Eastman K.E."/>
            <person name="Pendleton A.L."/>
            <person name="Shaikh M.A."/>
            <person name="Suttiyut T."/>
            <person name="Ogas R."/>
            <person name="Tomko P."/>
            <person name="Gavelis G."/>
            <person name="Widhalm J.R."/>
            <person name="Wisecaver J.H."/>
        </authorList>
    </citation>
    <scope>NUCLEOTIDE SEQUENCE</scope>
    <source>
        <strain evidence="1">ECLA1</strain>
    </source>
</reference>
<dbReference type="EMBL" id="JAWDGP010000471">
    <property type="protein sequence ID" value="KAK3800255.1"/>
    <property type="molecule type" value="Genomic_DNA"/>
</dbReference>
<dbReference type="Gene3D" id="3.40.50.720">
    <property type="entry name" value="NAD(P)-binding Rossmann-like Domain"/>
    <property type="match status" value="1"/>
</dbReference>
<organism evidence="1 2">
    <name type="scientific">Elysia crispata</name>
    <name type="common">lettuce slug</name>
    <dbReference type="NCBI Taxonomy" id="231223"/>
    <lineage>
        <taxon>Eukaryota</taxon>
        <taxon>Metazoa</taxon>
        <taxon>Spiralia</taxon>
        <taxon>Lophotrochozoa</taxon>
        <taxon>Mollusca</taxon>
        <taxon>Gastropoda</taxon>
        <taxon>Heterobranchia</taxon>
        <taxon>Euthyneura</taxon>
        <taxon>Panpulmonata</taxon>
        <taxon>Sacoglossa</taxon>
        <taxon>Placobranchoidea</taxon>
        <taxon>Plakobranchidae</taxon>
        <taxon>Elysia</taxon>
    </lineage>
</organism>
<evidence type="ECO:0000313" key="2">
    <source>
        <dbReference type="Proteomes" id="UP001283361"/>
    </source>
</evidence>
<dbReference type="SUPFAM" id="SSF51735">
    <property type="entry name" value="NAD(P)-binding Rossmann-fold domains"/>
    <property type="match status" value="1"/>
</dbReference>
<dbReference type="InterPro" id="IPR036291">
    <property type="entry name" value="NAD(P)-bd_dom_sf"/>
</dbReference>
<sequence>MVAEYQVAEDNTLQIQNLRINVFHSSDGCRATLFAHTYMIRVLVSSTGCGEVCVNNARRLGHGILATCSAFKNKSEEAARNQNLVTSLFKMVRKYTGQEILSGKTVIITGANTGIGKETARDLARRGTGTLLLLSLFAASLLMYENIRACTIAGWG</sequence>
<dbReference type="Proteomes" id="UP001283361">
    <property type="component" value="Unassembled WGS sequence"/>
</dbReference>
<comment type="caution">
    <text evidence="1">The sequence shown here is derived from an EMBL/GenBank/DDBJ whole genome shotgun (WGS) entry which is preliminary data.</text>
</comment>
<proteinExistence type="predicted"/>
<dbReference type="AlphaFoldDB" id="A0AAE1B633"/>
<name>A0AAE1B633_9GAST</name>